<evidence type="ECO:0000313" key="5">
    <source>
        <dbReference type="Proteomes" id="UP000262712"/>
    </source>
</evidence>
<dbReference type="KEGG" id="amol:AMOL_1187"/>
<evidence type="ECO:0000256" key="1">
    <source>
        <dbReference type="SAM" id="Phobius"/>
    </source>
</evidence>
<feature type="transmembrane region" description="Helical" evidence="1">
    <location>
        <begin position="58"/>
        <end position="82"/>
    </location>
</feature>
<dbReference type="EMBL" id="NXFY01000001">
    <property type="protein sequence ID" value="PHO19398.1"/>
    <property type="molecule type" value="Genomic_DNA"/>
</dbReference>
<sequence length="126" mass="14912">MIKDFKSLIISFLLFIILVCIALFVHDSFIRPFLGDSLVVIWLYFTFKTFLKVSSFWLSIFVLFIAYIIEFLQYIQILSFLGLEHIRILTIVFGSTFDINDILAYTLGWFVILFQIKYFPINTNNK</sequence>
<reference evidence="2 5" key="2">
    <citation type="submission" date="2018-08" db="EMBL/GenBank/DDBJ databases">
        <title>Complete genome of the Arcobacter molluscorum type strain LMG 25693.</title>
        <authorList>
            <person name="Miller W.G."/>
            <person name="Yee E."/>
            <person name="Bono J.L."/>
        </authorList>
    </citation>
    <scope>NUCLEOTIDE SEQUENCE [LARGE SCALE GENOMIC DNA]</scope>
    <source>
        <strain evidence="2 5">CECT 7696</strain>
    </source>
</reference>
<reference evidence="3 4" key="1">
    <citation type="submission" date="2017-09" db="EMBL/GenBank/DDBJ databases">
        <title>Arcobacter canalis sp. nov., a new species isolated from a water canal contaminated with urban sewage.</title>
        <authorList>
            <person name="Perez-Cataluna A."/>
            <person name="Salas-Masso N."/>
            <person name="Figueras M.J."/>
        </authorList>
    </citation>
    <scope>NUCLEOTIDE SEQUENCE [LARGE SCALE GENOMIC DNA]</scope>
    <source>
        <strain evidence="3 4">F98-3</strain>
    </source>
</reference>
<accession>A0A2G1DLM1</accession>
<proteinExistence type="predicted"/>
<keyword evidence="1" id="KW-1133">Transmembrane helix</keyword>
<dbReference type="InterPro" id="IPR021257">
    <property type="entry name" value="DUF2809"/>
</dbReference>
<dbReference type="RefSeq" id="WP_099341214.1">
    <property type="nucleotide sequence ID" value="NZ_CP032098.1"/>
</dbReference>
<feature type="transmembrane region" description="Helical" evidence="1">
    <location>
        <begin position="102"/>
        <end position="120"/>
    </location>
</feature>
<dbReference type="Proteomes" id="UP000262712">
    <property type="component" value="Chromosome"/>
</dbReference>
<dbReference type="Pfam" id="PF10990">
    <property type="entry name" value="DUF2809"/>
    <property type="match status" value="1"/>
</dbReference>
<keyword evidence="4" id="KW-1185">Reference proteome</keyword>
<keyword evidence="1" id="KW-0812">Transmembrane</keyword>
<name>A0A2G1DLM1_9BACT</name>
<evidence type="ECO:0000313" key="2">
    <source>
        <dbReference type="EMBL" id="AXX92169.1"/>
    </source>
</evidence>
<evidence type="ECO:0000313" key="4">
    <source>
        <dbReference type="Proteomes" id="UP000221222"/>
    </source>
</evidence>
<organism evidence="3 4">
    <name type="scientific">Malaciobacter molluscorum LMG 25693</name>
    <dbReference type="NCBI Taxonomy" id="870501"/>
    <lineage>
        <taxon>Bacteria</taxon>
        <taxon>Pseudomonadati</taxon>
        <taxon>Campylobacterota</taxon>
        <taxon>Epsilonproteobacteria</taxon>
        <taxon>Campylobacterales</taxon>
        <taxon>Arcobacteraceae</taxon>
        <taxon>Malaciobacter</taxon>
    </lineage>
</organism>
<protein>
    <submittedName>
        <fullName evidence="2">DUF2809 domain-containing membrane protein</fullName>
    </submittedName>
</protein>
<keyword evidence="1" id="KW-0472">Membrane</keyword>
<feature type="transmembrane region" description="Helical" evidence="1">
    <location>
        <begin position="32"/>
        <end position="51"/>
    </location>
</feature>
<feature type="transmembrane region" description="Helical" evidence="1">
    <location>
        <begin position="7"/>
        <end position="26"/>
    </location>
</feature>
<dbReference type="EMBL" id="CP032098">
    <property type="protein sequence ID" value="AXX92169.1"/>
    <property type="molecule type" value="Genomic_DNA"/>
</dbReference>
<gene>
    <name evidence="2" type="ORF">AMOL_1187</name>
    <name evidence="3" type="ORF">CPU12_01060</name>
</gene>
<evidence type="ECO:0000313" key="3">
    <source>
        <dbReference type="EMBL" id="PHO19398.1"/>
    </source>
</evidence>
<dbReference type="Proteomes" id="UP000221222">
    <property type="component" value="Unassembled WGS sequence"/>
</dbReference>
<dbReference type="AlphaFoldDB" id="A0A2G1DLM1"/>